<dbReference type="SUPFAM" id="SSF48371">
    <property type="entry name" value="ARM repeat"/>
    <property type="match status" value="1"/>
</dbReference>
<dbReference type="PANTHER" id="PTHR10257">
    <property type="entry name" value="SERINE/THREONINE PROTEIN PHOSPHATASE 2A PP2A REGULATORY SUBUNIT B"/>
    <property type="match status" value="1"/>
</dbReference>
<dbReference type="EMBL" id="JAPFFF010000005">
    <property type="protein sequence ID" value="KAK8889103.1"/>
    <property type="molecule type" value="Genomic_DNA"/>
</dbReference>
<evidence type="ECO:0000313" key="2">
    <source>
        <dbReference type="Proteomes" id="UP001470230"/>
    </source>
</evidence>
<dbReference type="InterPro" id="IPR002554">
    <property type="entry name" value="PP2A_B56"/>
</dbReference>
<dbReference type="InterPro" id="IPR011989">
    <property type="entry name" value="ARM-like"/>
</dbReference>
<organism evidence="1 2">
    <name type="scientific">Tritrichomonas musculus</name>
    <dbReference type="NCBI Taxonomy" id="1915356"/>
    <lineage>
        <taxon>Eukaryota</taxon>
        <taxon>Metamonada</taxon>
        <taxon>Parabasalia</taxon>
        <taxon>Tritrichomonadida</taxon>
        <taxon>Tritrichomonadidae</taxon>
        <taxon>Tritrichomonas</taxon>
    </lineage>
</organism>
<gene>
    <name evidence="1" type="ORF">M9Y10_033847</name>
</gene>
<dbReference type="PANTHER" id="PTHR10257:SF3">
    <property type="entry name" value="SERINE_THREONINE-PROTEIN PHOSPHATASE 2A 56 KDA REGULATORY SUBUNIT GAMMA ISOFORM"/>
    <property type="match status" value="1"/>
</dbReference>
<accession>A0ABR2KD99</accession>
<dbReference type="InterPro" id="IPR016024">
    <property type="entry name" value="ARM-type_fold"/>
</dbReference>
<name>A0ABR2KD99_9EUKA</name>
<keyword evidence="2" id="KW-1185">Reference proteome</keyword>
<dbReference type="Proteomes" id="UP001470230">
    <property type="component" value="Unassembled WGS sequence"/>
</dbReference>
<evidence type="ECO:0008006" key="3">
    <source>
        <dbReference type="Google" id="ProtNLM"/>
    </source>
</evidence>
<sequence length="492" mass="56890">MSENQGIRVLPLIRIPRPQLLIPGQACKTKTPTTKKLPPIIYSSPSPMRKAFQSLPPDRRNVNPPSSQLDLKHTVHEPLTPMTEKDNIYRILRNSLSRLSFKYLNVQSIADIPKNYPDEVRQIDSLYQLYCCRASPEEKTMIAKYVMSNLIRNTVPYTQQNPFSESSPIYTISNSQQLEKLHFLFQKILNDDLKIITRKFLYSLVGMLHSNVDFERKEIEKEIVFIMSNNHNTIPFLLQKLLSELIKFIDIPNQYPPYAIASILRIFVVYFNTIFNGPISSKVIFTFQNVFYPLHLSENFVSYEKPLRDISVFFMKKNPEIAQWCINYLCQHWPVSSPRKELAFLQQLENSLQYTDPDTIDKLAPKVSKILARCISSETINVSVSAILDLSSNMTLSYFDQSNKLPFLKVIVPALDSASKNWKPQVSEMADNLLSHLKEAEKSVNINDFTNLKNDKKNEEKRESTWTTIRTIARAKRTVNSQKTTFYSSLDD</sequence>
<dbReference type="Gene3D" id="1.25.10.10">
    <property type="entry name" value="Leucine-rich Repeat Variant"/>
    <property type="match status" value="1"/>
</dbReference>
<proteinExistence type="predicted"/>
<comment type="caution">
    <text evidence="1">The sequence shown here is derived from an EMBL/GenBank/DDBJ whole genome shotgun (WGS) entry which is preliminary data.</text>
</comment>
<evidence type="ECO:0000313" key="1">
    <source>
        <dbReference type="EMBL" id="KAK8889103.1"/>
    </source>
</evidence>
<reference evidence="1 2" key="1">
    <citation type="submission" date="2024-04" db="EMBL/GenBank/DDBJ databases">
        <title>Tritrichomonas musculus Genome.</title>
        <authorList>
            <person name="Alves-Ferreira E."/>
            <person name="Grigg M."/>
            <person name="Lorenzi H."/>
            <person name="Galac M."/>
        </authorList>
    </citation>
    <scope>NUCLEOTIDE SEQUENCE [LARGE SCALE GENOMIC DNA]</scope>
    <source>
        <strain evidence="1 2">EAF2021</strain>
    </source>
</reference>
<protein>
    <recommendedName>
        <fullName evidence="3">Phosphoprotein phosphatase</fullName>
    </recommendedName>
</protein>
<dbReference type="Pfam" id="PF01603">
    <property type="entry name" value="B56"/>
    <property type="match status" value="1"/>
</dbReference>